<accession>A0ACB8VWQ0</accession>
<feature type="non-terminal residue" evidence="1">
    <location>
        <position position="315"/>
    </location>
</feature>
<organism evidence="1 2">
    <name type="scientific">Scortum barcoo</name>
    <name type="common">barcoo grunter</name>
    <dbReference type="NCBI Taxonomy" id="214431"/>
    <lineage>
        <taxon>Eukaryota</taxon>
        <taxon>Metazoa</taxon>
        <taxon>Chordata</taxon>
        <taxon>Craniata</taxon>
        <taxon>Vertebrata</taxon>
        <taxon>Euteleostomi</taxon>
        <taxon>Actinopterygii</taxon>
        <taxon>Neopterygii</taxon>
        <taxon>Teleostei</taxon>
        <taxon>Neoteleostei</taxon>
        <taxon>Acanthomorphata</taxon>
        <taxon>Eupercaria</taxon>
        <taxon>Centrarchiformes</taxon>
        <taxon>Terapontoidei</taxon>
        <taxon>Terapontidae</taxon>
        <taxon>Scortum</taxon>
    </lineage>
</organism>
<name>A0ACB8VWQ0_9TELE</name>
<comment type="caution">
    <text evidence="1">The sequence shown here is derived from an EMBL/GenBank/DDBJ whole genome shotgun (WGS) entry which is preliminary data.</text>
</comment>
<protein>
    <submittedName>
        <fullName evidence="1">Uncharacterized protein</fullName>
    </submittedName>
</protein>
<reference evidence="1" key="1">
    <citation type="submission" date="2022-04" db="EMBL/GenBank/DDBJ databases">
        <title>Jade perch genome.</title>
        <authorList>
            <person name="Chao B."/>
        </authorList>
    </citation>
    <scope>NUCLEOTIDE SEQUENCE</scope>
    <source>
        <strain evidence="1">CB-2022</strain>
    </source>
</reference>
<dbReference type="Proteomes" id="UP000831701">
    <property type="component" value="Chromosome 17"/>
</dbReference>
<gene>
    <name evidence="1" type="ORF">L3Q82_014198</name>
</gene>
<proteinExistence type="predicted"/>
<evidence type="ECO:0000313" key="1">
    <source>
        <dbReference type="EMBL" id="KAI3359844.1"/>
    </source>
</evidence>
<sequence>MMAKIIGAKKSLWQQVCEEFEAEQPTPPSAVWTDSSSVSTQLSQYSASTHSPVFYGLTTAKVFVDDDPFRDFDPLLGHPALAGYSLLGKPSNPSSPRHLSAAETASPPQEHRHPVTRFLERRVFPVLLPGLEALLKEAQKHGCLEGKMTAFNPCDFLTEWLYNHNPRRQGQVPVNFHDIPFVKDWLSMHPRPPLPLFLLLSEDQAALLIQAFWRGYKIRARPDVQELRQWQKELRENRDIAKTVEHFWAQQESLRYGAAVSFIQSRLCPPGKIGSAIIDLPESPQPGNSDVSIEVVSATPQSTVVYTPTTQMTPE</sequence>
<keyword evidence="2" id="KW-1185">Reference proteome</keyword>
<dbReference type="EMBL" id="CM041547">
    <property type="protein sequence ID" value="KAI3359844.1"/>
    <property type="molecule type" value="Genomic_DNA"/>
</dbReference>
<evidence type="ECO:0000313" key="2">
    <source>
        <dbReference type="Proteomes" id="UP000831701"/>
    </source>
</evidence>